<dbReference type="InterPro" id="IPR046341">
    <property type="entry name" value="SET_dom_sf"/>
</dbReference>
<protein>
    <recommendedName>
        <fullName evidence="3">SET domain-containing protein</fullName>
    </recommendedName>
</protein>
<dbReference type="OMA" id="YQPYEPI"/>
<dbReference type="PANTHER" id="PTHR33524">
    <property type="entry name" value="C5ORF35"/>
    <property type="match status" value="1"/>
</dbReference>
<proteinExistence type="predicted"/>
<dbReference type="InParanoid" id="A0A163JB85"/>
<dbReference type="AlphaFoldDB" id="A0A163JB85"/>
<dbReference type="SUPFAM" id="SSF82199">
    <property type="entry name" value="SET domain"/>
    <property type="match status" value="1"/>
</dbReference>
<dbReference type="EMBL" id="LT552609">
    <property type="protein sequence ID" value="SAL99285.1"/>
    <property type="molecule type" value="Genomic_DNA"/>
</dbReference>
<evidence type="ECO:0000313" key="1">
    <source>
        <dbReference type="EMBL" id="SAL99285.1"/>
    </source>
</evidence>
<dbReference type="PANTHER" id="PTHR33524:SF2">
    <property type="entry name" value="SET DOMAIN-CONTAINING PROTEIN 9"/>
    <property type="match status" value="1"/>
</dbReference>
<dbReference type="CDD" id="cd10537">
    <property type="entry name" value="SET_SETD9"/>
    <property type="match status" value="1"/>
</dbReference>
<sequence>MKNYLKRFYPYQLIRLSLQSLYAPSKRSIQPTVNWQHHTFVTPDASSIDSLLQTIQDTDSLGFEDRGAQLQKKLGFMVHKKLSTIPNAGTGVYLNGRCGPGQVVCLYPGTVYLPQEPLLLVSLANQYILKCFDGIYVDGKRTGLSGYIYRSVFYRENWPGATQISDLTWMSDVPRNPLAIGQMVNNGTNEYPANVCYQEIDIPKDFTRSLRKWIPNSYYGPTDPFTSTTRIVALVATRQIENEELFSTYMDTFHN</sequence>
<name>A0A163JB85_ABSGL</name>
<evidence type="ECO:0008006" key="3">
    <source>
        <dbReference type="Google" id="ProtNLM"/>
    </source>
</evidence>
<dbReference type="Proteomes" id="UP000078561">
    <property type="component" value="Unassembled WGS sequence"/>
</dbReference>
<keyword evidence="2" id="KW-1185">Reference proteome</keyword>
<organism evidence="1">
    <name type="scientific">Absidia glauca</name>
    <name type="common">Pin mould</name>
    <dbReference type="NCBI Taxonomy" id="4829"/>
    <lineage>
        <taxon>Eukaryota</taxon>
        <taxon>Fungi</taxon>
        <taxon>Fungi incertae sedis</taxon>
        <taxon>Mucoromycota</taxon>
        <taxon>Mucoromycotina</taxon>
        <taxon>Mucoromycetes</taxon>
        <taxon>Mucorales</taxon>
        <taxon>Cunninghamellaceae</taxon>
        <taxon>Absidia</taxon>
    </lineage>
</organism>
<evidence type="ECO:0000313" key="2">
    <source>
        <dbReference type="Proteomes" id="UP000078561"/>
    </source>
</evidence>
<accession>A0A163JB85</accession>
<dbReference type="OrthoDB" id="442460at2759"/>
<reference evidence="1" key="1">
    <citation type="submission" date="2016-04" db="EMBL/GenBank/DDBJ databases">
        <authorList>
            <person name="Evans L.H."/>
            <person name="Alamgir A."/>
            <person name="Owens N."/>
            <person name="Weber N.D."/>
            <person name="Virtaneva K."/>
            <person name="Barbian K."/>
            <person name="Babar A."/>
            <person name="Rosenke K."/>
        </authorList>
    </citation>
    <scope>NUCLEOTIDE SEQUENCE [LARGE SCALE GENOMIC DNA]</scope>
    <source>
        <strain evidence="1">CBS 101.48</strain>
    </source>
</reference>
<gene>
    <name evidence="1" type="primary">ABSGL_04886.1 scaffold 6065</name>
</gene>
<dbReference type="InterPro" id="IPR040415">
    <property type="entry name" value="SETD9"/>
</dbReference>